<protein>
    <recommendedName>
        <fullName evidence="7">Myb-like domain-containing protein</fullName>
    </recommendedName>
</protein>
<dbReference type="GO" id="GO:0006355">
    <property type="term" value="P:regulation of DNA-templated transcription"/>
    <property type="evidence" value="ECO:0007669"/>
    <property type="project" value="TreeGrafter"/>
</dbReference>
<reference evidence="5 6" key="1">
    <citation type="submission" date="2018-06" db="EMBL/GenBank/DDBJ databases">
        <title>The Genome of Cuscuta australis (Dodder) Provides Insight into the Evolution of Plant Parasitism.</title>
        <authorList>
            <person name="Liu H."/>
        </authorList>
    </citation>
    <scope>NUCLEOTIDE SEQUENCE [LARGE SCALE GENOMIC DNA]</scope>
    <source>
        <strain evidence="6">cv. Yunnan</strain>
        <tissue evidence="5">Vines</tissue>
    </source>
</reference>
<proteinExistence type="predicted"/>
<keyword evidence="3" id="KW-0539">Nucleus</keyword>
<dbReference type="AlphaFoldDB" id="A0A328D7A6"/>
<accession>A0A328D7A6</accession>
<organism evidence="5 6">
    <name type="scientific">Cuscuta australis</name>
    <dbReference type="NCBI Taxonomy" id="267555"/>
    <lineage>
        <taxon>Eukaryota</taxon>
        <taxon>Viridiplantae</taxon>
        <taxon>Streptophyta</taxon>
        <taxon>Embryophyta</taxon>
        <taxon>Tracheophyta</taxon>
        <taxon>Spermatophyta</taxon>
        <taxon>Magnoliopsida</taxon>
        <taxon>eudicotyledons</taxon>
        <taxon>Gunneridae</taxon>
        <taxon>Pentapetalae</taxon>
        <taxon>asterids</taxon>
        <taxon>lamiids</taxon>
        <taxon>Solanales</taxon>
        <taxon>Convolvulaceae</taxon>
        <taxon>Cuscuteae</taxon>
        <taxon>Cuscuta</taxon>
        <taxon>Cuscuta subgen. Grammica</taxon>
        <taxon>Cuscuta sect. Cleistogrammica</taxon>
    </lineage>
</organism>
<feature type="compositionally biased region" description="Basic and acidic residues" evidence="4">
    <location>
        <begin position="101"/>
        <end position="117"/>
    </location>
</feature>
<name>A0A328D7A6_9ASTE</name>
<feature type="region of interest" description="Disordered" evidence="4">
    <location>
        <begin position="101"/>
        <end position="134"/>
    </location>
</feature>
<dbReference type="SUPFAM" id="SSF46689">
    <property type="entry name" value="Homeodomain-like"/>
    <property type="match status" value="1"/>
</dbReference>
<dbReference type="GO" id="GO:0005634">
    <property type="term" value="C:nucleus"/>
    <property type="evidence" value="ECO:0007669"/>
    <property type="project" value="TreeGrafter"/>
</dbReference>
<dbReference type="EMBL" id="NQVE01000183">
    <property type="protein sequence ID" value="RAL41722.1"/>
    <property type="molecule type" value="Genomic_DNA"/>
</dbReference>
<evidence type="ECO:0000256" key="4">
    <source>
        <dbReference type="SAM" id="MobiDB-lite"/>
    </source>
</evidence>
<feature type="region of interest" description="Disordered" evidence="4">
    <location>
        <begin position="974"/>
        <end position="1160"/>
    </location>
</feature>
<evidence type="ECO:0000256" key="3">
    <source>
        <dbReference type="ARBA" id="ARBA00023242"/>
    </source>
</evidence>
<dbReference type="InterPro" id="IPR009057">
    <property type="entry name" value="Homeodomain-like_sf"/>
</dbReference>
<dbReference type="InterPro" id="IPR052435">
    <property type="entry name" value="YY1-Transcr_Regul"/>
</dbReference>
<dbReference type="Proteomes" id="UP000249390">
    <property type="component" value="Unassembled WGS sequence"/>
</dbReference>
<feature type="compositionally biased region" description="Polar residues" evidence="4">
    <location>
        <begin position="1040"/>
        <end position="1066"/>
    </location>
</feature>
<keyword evidence="6" id="KW-1185">Reference proteome</keyword>
<comment type="caution">
    <text evidence="5">The sequence shown here is derived from an EMBL/GenBank/DDBJ whole genome shotgun (WGS) entry which is preliminary data.</text>
</comment>
<evidence type="ECO:0008006" key="7">
    <source>
        <dbReference type="Google" id="ProtNLM"/>
    </source>
</evidence>
<evidence type="ECO:0000313" key="6">
    <source>
        <dbReference type="Proteomes" id="UP000249390"/>
    </source>
</evidence>
<dbReference type="PANTHER" id="PTHR16088:SF3">
    <property type="entry name" value="GON-4-LIKE PROTEIN"/>
    <property type="match status" value="1"/>
</dbReference>
<feature type="compositionally biased region" description="Basic and acidic residues" evidence="4">
    <location>
        <begin position="1015"/>
        <end position="1029"/>
    </location>
</feature>
<evidence type="ECO:0000313" key="5">
    <source>
        <dbReference type="EMBL" id="RAL41722.1"/>
    </source>
</evidence>
<gene>
    <name evidence="5" type="ORF">DM860_008904</name>
</gene>
<sequence>MAVMEKDDEDAICRRTRARYSLAGFTLDELETFLQETDDEDDVQNVDDEEEYKKFLAAVLQGVEGNSANAQDHENVDDEDEDNDADFEYEIEEALESDLDENLKDDIGEGKAIEQRPKTRLSRRQKYSVEHKKASGESTRQLRPLLPYSPIAMYSAFAGKGWVPRAAPICISSPNGLINGFTPYQIGQLHSLIHEHVQLLIQTFSLCVLDPVKQYIAPDVHKLISELLCKRDQMLAQGRAPYPQVCFIPKHIHSSMDGSAPDILPRRNINGLSSASDMQGDCSAALNGVQPSNCTSPSTGRLVYASTEQDECLRSAEGSSWMPYVGDKTVTVLDVAPLKLVRKFLDDVSVAQECQRRQLGATCDVSAEKVPLFPACDTQLSAEADHPALLPSPISKKTLAASLVERAKKQSIALVPKEIAKLAKQFYPLFNPVLYPHKPPPAAVVNRVLFTDAEDKLLALGVREYNTDWKAIQQQFLPCKSKHQIFVRQKNRSSSKAPENPIKAARRLKNSPLTSEEIARIEEGLRVFKLDWMSVWKFFVPYRDPYLLPRQWRIATGTQKSYRSNADKKERRRLYESQKRKCKAAALENLHPSSEKLDTGSADNFGEKYSADDCTDKDGEAYVHEAFLADSRAGLPIISSEAPLPDIVDESCPHPPKVDGSRVGEKINELGCSDHQPQINSSSRTEVLYMRPYRARKSSTTRMVKLSPGLPPVSLPPTARVMSCSALKTNQSVLAQIRFSSAAKVANSTKEVLNNTTESGSTNHKESEVLRDRCVAEEKDCPDLQMHPLLFRAPEDCNLLHQGNSGPDANSSFTIFPGSPPQLNLSLYRHTNHALNVLNKALKPNGKASTSSGLCFHPLLQRTTDENSVAQPSASSDLPREMFTQPIPNYSERTEIEMHRTLMPRKEKALEKCVSRSSQIISDSELMSQSTFKRPSTDIDPSAQAMVTSNETDMVNNADDILAQSLQGIVMEQEELSDSEEEEENVEFECEEMTDSEGEEEILPSVQMNDEQIEETGRAASDEGSDEHVPPVTQGIPEENSCSPSEDTITTWLGPCSSSLNTNSFPPVSRRANPKVTTRQKMAGSKRSGLNAEMEKPASGNEQEDFSLGDFVSSLKNSRKRTRNSGSKTNVGRSGKGMMPSLNSDMGIESSKKANEVEIS</sequence>
<keyword evidence="1" id="KW-0805">Transcription regulation</keyword>
<dbReference type="GO" id="GO:0003712">
    <property type="term" value="F:transcription coregulator activity"/>
    <property type="evidence" value="ECO:0007669"/>
    <property type="project" value="TreeGrafter"/>
</dbReference>
<dbReference type="PANTHER" id="PTHR16088">
    <property type="entry name" value="YY1 ASSOCIATED PROTEIN-RELATED"/>
    <property type="match status" value="1"/>
</dbReference>
<dbReference type="Pfam" id="PF13921">
    <property type="entry name" value="Myb_DNA-bind_6"/>
    <property type="match status" value="1"/>
</dbReference>
<evidence type="ECO:0000256" key="2">
    <source>
        <dbReference type="ARBA" id="ARBA00023163"/>
    </source>
</evidence>
<feature type="compositionally biased region" description="Basic and acidic residues" evidence="4">
    <location>
        <begin position="1150"/>
        <end position="1160"/>
    </location>
</feature>
<keyword evidence="2" id="KW-0804">Transcription</keyword>
<evidence type="ECO:0000256" key="1">
    <source>
        <dbReference type="ARBA" id="ARBA00023015"/>
    </source>
</evidence>
<feature type="compositionally biased region" description="Acidic residues" evidence="4">
    <location>
        <begin position="974"/>
        <end position="1002"/>
    </location>
</feature>